<evidence type="ECO:0000313" key="2">
    <source>
        <dbReference type="EMBL" id="EAR94408.1"/>
    </source>
</evidence>
<evidence type="ECO:0000256" key="1">
    <source>
        <dbReference type="SAM" id="MobiDB-lite"/>
    </source>
</evidence>
<sequence length="95" mass="11656">MNKENFNSKEKPVFSSSEYGNNHFNKKRKEWTSKTQQKKPLPQNFQQFDNLDEDQREIIYEIIEQVKPPYEPFEKYIKLKDMVDCLNEVWSYQEE</sequence>
<dbReference type="OMA" id="HIWEKER"/>
<dbReference type="AlphaFoldDB" id="Q23D34"/>
<protein>
    <submittedName>
        <fullName evidence="2">Uncharacterized protein</fullName>
    </submittedName>
</protein>
<dbReference type="OrthoDB" id="304724at2759"/>
<dbReference type="Proteomes" id="UP000009168">
    <property type="component" value="Unassembled WGS sequence"/>
</dbReference>
<dbReference type="KEGG" id="tet:TTHERM_00050560"/>
<dbReference type="RefSeq" id="XP_001014852.1">
    <property type="nucleotide sequence ID" value="XM_001014852.1"/>
</dbReference>
<keyword evidence="3" id="KW-1185">Reference proteome</keyword>
<evidence type="ECO:0000313" key="3">
    <source>
        <dbReference type="Proteomes" id="UP000009168"/>
    </source>
</evidence>
<feature type="compositionally biased region" description="Basic and acidic residues" evidence="1">
    <location>
        <begin position="1"/>
        <end position="12"/>
    </location>
</feature>
<reference evidence="3" key="1">
    <citation type="journal article" date="2006" name="PLoS Biol.">
        <title>Macronuclear genome sequence of the ciliate Tetrahymena thermophila, a model eukaryote.</title>
        <authorList>
            <person name="Eisen J.A."/>
            <person name="Coyne R.S."/>
            <person name="Wu M."/>
            <person name="Wu D."/>
            <person name="Thiagarajan M."/>
            <person name="Wortman J.R."/>
            <person name="Badger J.H."/>
            <person name="Ren Q."/>
            <person name="Amedeo P."/>
            <person name="Jones K.M."/>
            <person name="Tallon L.J."/>
            <person name="Delcher A.L."/>
            <person name="Salzberg S.L."/>
            <person name="Silva J.C."/>
            <person name="Haas B.J."/>
            <person name="Majoros W.H."/>
            <person name="Farzad M."/>
            <person name="Carlton J.M."/>
            <person name="Smith R.K. Jr."/>
            <person name="Garg J."/>
            <person name="Pearlman R.E."/>
            <person name="Karrer K.M."/>
            <person name="Sun L."/>
            <person name="Manning G."/>
            <person name="Elde N.C."/>
            <person name="Turkewitz A.P."/>
            <person name="Asai D.J."/>
            <person name="Wilkes D.E."/>
            <person name="Wang Y."/>
            <person name="Cai H."/>
            <person name="Collins K."/>
            <person name="Stewart B.A."/>
            <person name="Lee S.R."/>
            <person name="Wilamowska K."/>
            <person name="Weinberg Z."/>
            <person name="Ruzzo W.L."/>
            <person name="Wloga D."/>
            <person name="Gaertig J."/>
            <person name="Frankel J."/>
            <person name="Tsao C.-C."/>
            <person name="Gorovsky M.A."/>
            <person name="Keeling P.J."/>
            <person name="Waller R.F."/>
            <person name="Patron N.J."/>
            <person name="Cherry J.M."/>
            <person name="Stover N.A."/>
            <person name="Krieger C.J."/>
            <person name="del Toro C."/>
            <person name="Ryder H.F."/>
            <person name="Williamson S.C."/>
            <person name="Barbeau R.A."/>
            <person name="Hamilton E.P."/>
            <person name="Orias E."/>
        </authorList>
    </citation>
    <scope>NUCLEOTIDE SEQUENCE [LARGE SCALE GENOMIC DNA]</scope>
    <source>
        <strain evidence="3">SB210</strain>
    </source>
</reference>
<dbReference type="GeneID" id="7829141"/>
<organism evidence="2 3">
    <name type="scientific">Tetrahymena thermophila (strain SB210)</name>
    <dbReference type="NCBI Taxonomy" id="312017"/>
    <lineage>
        <taxon>Eukaryota</taxon>
        <taxon>Sar</taxon>
        <taxon>Alveolata</taxon>
        <taxon>Ciliophora</taxon>
        <taxon>Intramacronucleata</taxon>
        <taxon>Oligohymenophorea</taxon>
        <taxon>Hymenostomatida</taxon>
        <taxon>Tetrahymenina</taxon>
        <taxon>Tetrahymenidae</taxon>
        <taxon>Tetrahymena</taxon>
    </lineage>
</organism>
<feature type="region of interest" description="Disordered" evidence="1">
    <location>
        <begin position="1"/>
        <end position="49"/>
    </location>
</feature>
<accession>Q23D34</accession>
<dbReference type="HOGENOM" id="CLU_2377464_0_0_1"/>
<proteinExistence type="predicted"/>
<name>Q23D34_TETTS</name>
<gene>
    <name evidence="2" type="ORF">TTHERM_00050560</name>
</gene>
<dbReference type="EMBL" id="GG662712">
    <property type="protein sequence ID" value="EAR94408.1"/>
    <property type="molecule type" value="Genomic_DNA"/>
</dbReference>
<feature type="compositionally biased region" description="Polar residues" evidence="1">
    <location>
        <begin position="14"/>
        <end position="23"/>
    </location>
</feature>
<dbReference type="InParanoid" id="Q23D34"/>